<sequence>MSDYIVKIEGTGPEESEASPEKSRDPSPEPAVLPVTDVSFLGAMEHTNDMLSSLDQVMDSQTQENGEQVEATESQRKRLKGNLGLSSAGCSLGCIPSFDSVSLTSTVNTDNNSAESLEQLQYQEVLRVDTCDEVEVKMPVDNDTLMPTVVDCDSLPTLDQIASLRTLQEEMDRVLDMDTEDCLSRTISFESRPIPERSGSTKPYCSGVRSAAPYASKPSLTSIDAHGAENEVEAKVLNIDLSSFTLDRIYFSSILQEENDRVLDMDTMDCRSLSRTVHFESSPIPERSGSLKTYCSSVRSPTPYQSRLSLTSTEAHDEVAHSSGTQVSLQILMDPLEELFGITQDMIYTDVQDRVIEVLQDIYLAANQLEQQLFQSVFDRQARAIVKAVVQQINAALSRALQQTCSGSQLLTIVGSAKLYSKDGLAAVEGQGVPLITSSAEGDRDGNKEGSRPLKRCFNSFVRVLSAKMRSISKGIKQSSERAQQEHRLVVELPASSDEGTEQEAAEKAGSSTVSEPSREEITEVSEVLQSESDDSLLPSIGGMLFHVGSMPHTEDSVELYGRVPSKLTPESMVQEERVDEGLSKACSRTTSSTSTTFSMVDVQKTATLTTSGSDRGRSIITTPETPEQSLHHQGGGLDSPVSSERRVAESGRKSPATWSDAEGLSYAKKAVSELMERMVLSREDAASAEKSLEILLSSGILRPHTDKLVDQLRNLLMVNSTLTAQSVADRSKSESALPKSSMTGELQREISRKGLLEIAYTITERSIKTLLEQLLTALLPPSAVVEVARSCQNIRPVTPSQVMSSEVSPGCCNPLSMICRVIIDVFTITRQVVETASEMDMSPPGENINGRLCSNTAPLPTDSTSSVHPINRECDRSLMTKPTNKVKSLTFSFPKLPKISLIKSKKVNKGDIAPLETTKDPADVNYSMFCTTPTPENAQRQEENLASCSSQRTERPKNQFFLIRVYSAMSRHDNS</sequence>
<organism evidence="2 3">
    <name type="scientific">Salmo salar</name>
    <name type="common">Atlantic salmon</name>
    <dbReference type="NCBI Taxonomy" id="8030"/>
    <lineage>
        <taxon>Eukaryota</taxon>
        <taxon>Metazoa</taxon>
        <taxon>Chordata</taxon>
        <taxon>Craniata</taxon>
        <taxon>Vertebrata</taxon>
        <taxon>Euteleostomi</taxon>
        <taxon>Actinopterygii</taxon>
        <taxon>Neopterygii</taxon>
        <taxon>Teleostei</taxon>
        <taxon>Protacanthopterygii</taxon>
        <taxon>Salmoniformes</taxon>
        <taxon>Salmonidae</taxon>
        <taxon>Salmoninae</taxon>
        <taxon>Salmo</taxon>
    </lineage>
</organism>
<dbReference type="Proteomes" id="UP001652741">
    <property type="component" value="Chromosome ssa03"/>
</dbReference>
<name>A0ABM3EHD3_SALSA</name>
<feature type="region of interest" description="Disordered" evidence="1">
    <location>
        <begin position="492"/>
        <end position="520"/>
    </location>
</feature>
<dbReference type="RefSeq" id="XP_045570477.1">
    <property type="nucleotide sequence ID" value="XM_045714521.1"/>
</dbReference>
<reference evidence="3" key="1">
    <citation type="submission" date="2025-08" db="UniProtKB">
        <authorList>
            <consortium name="RefSeq"/>
        </authorList>
    </citation>
    <scope>IDENTIFICATION</scope>
</reference>
<feature type="compositionally biased region" description="Basic and acidic residues" evidence="1">
    <location>
        <begin position="644"/>
        <end position="653"/>
    </location>
</feature>
<feature type="region of interest" description="Disordered" evidence="1">
    <location>
        <begin position="609"/>
        <end position="662"/>
    </location>
</feature>
<evidence type="ECO:0000313" key="2">
    <source>
        <dbReference type="Proteomes" id="UP001652741"/>
    </source>
</evidence>
<evidence type="ECO:0000313" key="3">
    <source>
        <dbReference type="RefSeq" id="XP_045570477.1"/>
    </source>
</evidence>
<feature type="region of interest" description="Disordered" evidence="1">
    <location>
        <begin position="1"/>
        <end position="35"/>
    </location>
</feature>
<dbReference type="GeneID" id="106598918"/>
<feature type="compositionally biased region" description="Polar residues" evidence="1">
    <location>
        <begin position="609"/>
        <end position="629"/>
    </location>
</feature>
<accession>A0ABM3EHD3</accession>
<protein>
    <submittedName>
        <fullName evidence="3">Uncharacterized protein isoform X1</fullName>
    </submittedName>
</protein>
<proteinExistence type="predicted"/>
<gene>
    <name evidence="3" type="primary">LOC106598918</name>
</gene>
<keyword evidence="2" id="KW-1185">Reference proteome</keyword>
<feature type="region of interest" description="Disordered" evidence="1">
    <location>
        <begin position="577"/>
        <end position="596"/>
    </location>
</feature>
<evidence type="ECO:0000256" key="1">
    <source>
        <dbReference type="SAM" id="MobiDB-lite"/>
    </source>
</evidence>